<organism evidence="1 2">
    <name type="scientific">Tritrichomonas musculus</name>
    <dbReference type="NCBI Taxonomy" id="1915356"/>
    <lineage>
        <taxon>Eukaryota</taxon>
        <taxon>Metamonada</taxon>
        <taxon>Parabasalia</taxon>
        <taxon>Tritrichomonadida</taxon>
        <taxon>Tritrichomonadidae</taxon>
        <taxon>Tritrichomonas</taxon>
    </lineage>
</organism>
<sequence length="160" mass="19027">MSNHELYNAGHFLECVVAYTRYKEGIKKPDYRLFEAGKRFADLIVRMFGPEAHFMKFLVMKKLSLLLSNLENFVKNMKVKIQVKNTSSQQRRLLTDEVKIVRYERAVIMEMSIHMIRRDLLMKQMLLVILYEPIISIKESRTSQQFSLKKWKIKMVCSCI</sequence>
<reference evidence="1 2" key="1">
    <citation type="submission" date="2024-04" db="EMBL/GenBank/DDBJ databases">
        <title>Tritrichomonas musculus Genome.</title>
        <authorList>
            <person name="Alves-Ferreira E."/>
            <person name="Grigg M."/>
            <person name="Lorenzi H."/>
            <person name="Galac M."/>
        </authorList>
    </citation>
    <scope>NUCLEOTIDE SEQUENCE [LARGE SCALE GENOMIC DNA]</scope>
    <source>
        <strain evidence="1 2">EAF2021</strain>
    </source>
</reference>
<proteinExistence type="predicted"/>
<dbReference type="Proteomes" id="UP001470230">
    <property type="component" value="Unassembled WGS sequence"/>
</dbReference>
<evidence type="ECO:0000313" key="2">
    <source>
        <dbReference type="Proteomes" id="UP001470230"/>
    </source>
</evidence>
<gene>
    <name evidence="1" type="ORF">M9Y10_039976</name>
</gene>
<dbReference type="EMBL" id="JAPFFF010000068">
    <property type="protein sequence ID" value="KAK8836162.1"/>
    <property type="molecule type" value="Genomic_DNA"/>
</dbReference>
<name>A0ABR2GRZ0_9EUKA</name>
<comment type="caution">
    <text evidence="1">The sequence shown here is derived from an EMBL/GenBank/DDBJ whole genome shotgun (WGS) entry which is preliminary data.</text>
</comment>
<protein>
    <submittedName>
        <fullName evidence="1">Uncharacterized protein</fullName>
    </submittedName>
</protein>
<accession>A0ABR2GRZ0</accession>
<evidence type="ECO:0000313" key="1">
    <source>
        <dbReference type="EMBL" id="KAK8836162.1"/>
    </source>
</evidence>
<keyword evidence="2" id="KW-1185">Reference proteome</keyword>